<name>A0A372GMB1_9ACTN</name>
<dbReference type="InterPro" id="IPR017972">
    <property type="entry name" value="Cyt_P450_CS"/>
</dbReference>
<sequence length="311" mass="33968">MPLGRGALPLSDAGVLDHADGYAHGVPHDRLERLRARTPVVWLDGRAAGRPGAWGVLRYDDVRHALAHPEIFVPEGGGAPHGPATGDDSGDGPHKDASPEWPATIDMDPPARTMLARMPSRVTVDFVGEVVRDLPETLRNTLAGGLYALLRHPTQYARLQEGRSDERLVDSAVEEMLRWWTPVLRVWRVARRDTVIGGVPLLAGERVVLWLVSANHDGEAFPDPGRFHPDRFLVGGRSPEPDGAAHGARAHLCFGFGVRACMGARLARVHLRAMLDALLERPGLPQLAGTPVMARSCTRHGFEHLPVRWTT</sequence>
<keyword evidence="2" id="KW-0479">Metal-binding</keyword>
<keyword evidence="5" id="KW-1185">Reference proteome</keyword>
<reference evidence="4 5" key="1">
    <citation type="submission" date="2018-08" db="EMBL/GenBank/DDBJ databases">
        <title>Actinomadura spongicola sp. nov., isolated from marine sponge Leucetta chagosensis.</title>
        <authorList>
            <person name="Li L."/>
            <person name="Lin H.W."/>
        </authorList>
    </citation>
    <scope>NUCLEOTIDE SEQUENCE [LARGE SCALE GENOMIC DNA]</scope>
    <source>
        <strain evidence="4 5">LHW52907</strain>
    </source>
</reference>
<keyword evidence="2" id="KW-0503">Monooxygenase</keyword>
<dbReference type="InterPro" id="IPR036396">
    <property type="entry name" value="Cyt_P450_sf"/>
</dbReference>
<dbReference type="PANTHER" id="PTHR46696">
    <property type="entry name" value="P450, PUTATIVE (EUROFUNG)-RELATED"/>
    <property type="match status" value="1"/>
</dbReference>
<dbReference type="InterPro" id="IPR001128">
    <property type="entry name" value="Cyt_P450"/>
</dbReference>
<keyword evidence="2" id="KW-0560">Oxidoreductase</keyword>
<dbReference type="PANTHER" id="PTHR46696:SF1">
    <property type="entry name" value="CYTOCHROME P450 YJIB-RELATED"/>
    <property type="match status" value="1"/>
</dbReference>
<dbReference type="SUPFAM" id="SSF48264">
    <property type="entry name" value="Cytochrome P450"/>
    <property type="match status" value="1"/>
</dbReference>
<dbReference type="InterPro" id="IPR002397">
    <property type="entry name" value="Cyt_P450_B"/>
</dbReference>
<dbReference type="GO" id="GO:0036199">
    <property type="term" value="F:cholest-4-en-3-one 26-monooxygenase activity"/>
    <property type="evidence" value="ECO:0007669"/>
    <property type="project" value="TreeGrafter"/>
</dbReference>
<evidence type="ECO:0000313" key="5">
    <source>
        <dbReference type="Proteomes" id="UP000262882"/>
    </source>
</evidence>
<evidence type="ECO:0000256" key="3">
    <source>
        <dbReference type="SAM" id="MobiDB-lite"/>
    </source>
</evidence>
<dbReference type="Gene3D" id="1.10.630.10">
    <property type="entry name" value="Cytochrome P450"/>
    <property type="match status" value="2"/>
</dbReference>
<evidence type="ECO:0000256" key="2">
    <source>
        <dbReference type="RuleBase" id="RU000461"/>
    </source>
</evidence>
<keyword evidence="2" id="KW-0408">Iron</keyword>
<gene>
    <name evidence="4" type="ORF">D0T12_08115</name>
</gene>
<dbReference type="PROSITE" id="PS00086">
    <property type="entry name" value="CYTOCHROME_P450"/>
    <property type="match status" value="1"/>
</dbReference>
<organism evidence="4 5">
    <name type="scientific">Actinomadura spongiicola</name>
    <dbReference type="NCBI Taxonomy" id="2303421"/>
    <lineage>
        <taxon>Bacteria</taxon>
        <taxon>Bacillati</taxon>
        <taxon>Actinomycetota</taxon>
        <taxon>Actinomycetes</taxon>
        <taxon>Streptosporangiales</taxon>
        <taxon>Thermomonosporaceae</taxon>
        <taxon>Actinomadura</taxon>
    </lineage>
</organism>
<dbReference type="PRINTS" id="PR00359">
    <property type="entry name" value="BP450"/>
</dbReference>
<proteinExistence type="inferred from homology"/>
<dbReference type="Pfam" id="PF00067">
    <property type="entry name" value="p450"/>
    <property type="match status" value="1"/>
</dbReference>
<protein>
    <submittedName>
        <fullName evidence="4">Cytochrome P450</fullName>
    </submittedName>
</protein>
<dbReference type="GO" id="GO:0008395">
    <property type="term" value="F:steroid hydroxylase activity"/>
    <property type="evidence" value="ECO:0007669"/>
    <property type="project" value="TreeGrafter"/>
</dbReference>
<dbReference type="OrthoDB" id="3203662at2"/>
<dbReference type="Proteomes" id="UP000262882">
    <property type="component" value="Unassembled WGS sequence"/>
</dbReference>
<evidence type="ECO:0000256" key="1">
    <source>
        <dbReference type="ARBA" id="ARBA00010617"/>
    </source>
</evidence>
<dbReference type="EMBL" id="QVNQ01000002">
    <property type="protein sequence ID" value="RFS86524.1"/>
    <property type="molecule type" value="Genomic_DNA"/>
</dbReference>
<comment type="similarity">
    <text evidence="1 2">Belongs to the cytochrome P450 family.</text>
</comment>
<comment type="caution">
    <text evidence="4">The sequence shown here is derived from an EMBL/GenBank/DDBJ whole genome shotgun (WGS) entry which is preliminary data.</text>
</comment>
<dbReference type="GO" id="GO:0006707">
    <property type="term" value="P:cholesterol catabolic process"/>
    <property type="evidence" value="ECO:0007669"/>
    <property type="project" value="TreeGrafter"/>
</dbReference>
<dbReference type="GO" id="GO:0020037">
    <property type="term" value="F:heme binding"/>
    <property type="evidence" value="ECO:0007669"/>
    <property type="project" value="InterPro"/>
</dbReference>
<evidence type="ECO:0000313" key="4">
    <source>
        <dbReference type="EMBL" id="RFS86524.1"/>
    </source>
</evidence>
<accession>A0A372GMB1</accession>
<dbReference type="AlphaFoldDB" id="A0A372GMB1"/>
<dbReference type="GO" id="GO:0005506">
    <property type="term" value="F:iron ion binding"/>
    <property type="evidence" value="ECO:0007669"/>
    <property type="project" value="InterPro"/>
</dbReference>
<dbReference type="RefSeq" id="WP_117398805.1">
    <property type="nucleotide sequence ID" value="NZ_QVNQ01000002.1"/>
</dbReference>
<feature type="region of interest" description="Disordered" evidence="3">
    <location>
        <begin position="72"/>
        <end position="107"/>
    </location>
</feature>
<keyword evidence="2" id="KW-0349">Heme</keyword>